<name>A0A839UGJ5_9HYPH</name>
<dbReference type="EMBL" id="JACHXN010000013">
    <property type="protein sequence ID" value="MBB3147649.1"/>
    <property type="molecule type" value="Genomic_DNA"/>
</dbReference>
<gene>
    <name evidence="1" type="ORF">FHS21_004073</name>
</gene>
<dbReference type="Proteomes" id="UP000554520">
    <property type="component" value="Unassembled WGS sequence"/>
</dbReference>
<reference evidence="1 2" key="1">
    <citation type="submission" date="2020-08" db="EMBL/GenBank/DDBJ databases">
        <title>Genomic Encyclopedia of Type Strains, Phase III (KMG-III): the genomes of soil and plant-associated and newly described type strains.</title>
        <authorList>
            <person name="Whitman W."/>
        </authorList>
    </citation>
    <scope>NUCLEOTIDE SEQUENCE [LARGE SCALE GENOMIC DNA]</scope>
    <source>
        <strain evidence="1 2">CECT 7015</strain>
    </source>
</reference>
<protein>
    <submittedName>
        <fullName evidence="1">Uncharacterized protein</fullName>
    </submittedName>
</protein>
<accession>A0A839UGJ5</accession>
<evidence type="ECO:0000313" key="1">
    <source>
        <dbReference type="EMBL" id="MBB3147649.1"/>
    </source>
</evidence>
<dbReference type="AlphaFoldDB" id="A0A839UGJ5"/>
<proteinExistence type="predicted"/>
<organism evidence="1 2">
    <name type="scientific">Phyllobacterium trifolii</name>
    <dbReference type="NCBI Taxonomy" id="300193"/>
    <lineage>
        <taxon>Bacteria</taxon>
        <taxon>Pseudomonadati</taxon>
        <taxon>Pseudomonadota</taxon>
        <taxon>Alphaproteobacteria</taxon>
        <taxon>Hyphomicrobiales</taxon>
        <taxon>Phyllobacteriaceae</taxon>
        <taxon>Phyllobacterium</taxon>
    </lineage>
</organism>
<evidence type="ECO:0000313" key="2">
    <source>
        <dbReference type="Proteomes" id="UP000554520"/>
    </source>
</evidence>
<sequence length="72" mass="8194">MESYAPLCFSFRMEDYRAFALVTVLTSKPGKMIGINSAYDETEEGLQLLDPARYELRGNRRRSVLSVISSRS</sequence>
<comment type="caution">
    <text evidence="1">The sequence shown here is derived from an EMBL/GenBank/DDBJ whole genome shotgun (WGS) entry which is preliminary data.</text>
</comment>
<keyword evidence="2" id="KW-1185">Reference proteome</keyword>